<name>E6PQE7_9ZZZZ</name>
<dbReference type="AlphaFoldDB" id="E6PQE7"/>
<reference evidence="1" key="1">
    <citation type="submission" date="2009-10" db="EMBL/GenBank/DDBJ databases">
        <title>Diversity of trophic interactions inside an arsenic-rich microbial ecosystem.</title>
        <authorList>
            <person name="Bertin P.N."/>
            <person name="Heinrich-Salmeron A."/>
            <person name="Pelletier E."/>
            <person name="Goulhen-Chollet F."/>
            <person name="Arsene-Ploetze F."/>
            <person name="Gallien S."/>
            <person name="Calteau A."/>
            <person name="Vallenet D."/>
            <person name="Casiot C."/>
            <person name="Chane-Woon-Ming B."/>
            <person name="Giloteaux L."/>
            <person name="Barakat M."/>
            <person name="Bonnefoy V."/>
            <person name="Bruneel O."/>
            <person name="Chandler M."/>
            <person name="Cleiss J."/>
            <person name="Duran R."/>
            <person name="Elbaz-Poulichet F."/>
            <person name="Fonknechten N."/>
            <person name="Lauga B."/>
            <person name="Mornico D."/>
            <person name="Ortet P."/>
            <person name="Schaeffer C."/>
            <person name="Siguier P."/>
            <person name="Alexander Thil Smith A."/>
            <person name="Van Dorsselaer A."/>
            <person name="Weissenbach J."/>
            <person name="Medigue C."/>
            <person name="Le Paslier D."/>
        </authorList>
    </citation>
    <scope>NUCLEOTIDE SEQUENCE</scope>
</reference>
<organism evidence="1">
    <name type="scientific">mine drainage metagenome</name>
    <dbReference type="NCBI Taxonomy" id="410659"/>
    <lineage>
        <taxon>unclassified sequences</taxon>
        <taxon>metagenomes</taxon>
        <taxon>ecological metagenomes</taxon>
    </lineage>
</organism>
<evidence type="ECO:0000313" key="1">
    <source>
        <dbReference type="EMBL" id="CBH97151.1"/>
    </source>
</evidence>
<protein>
    <submittedName>
        <fullName evidence="1">Uncharacterized protein</fullName>
    </submittedName>
</protein>
<comment type="caution">
    <text evidence="1">The sequence shown here is derived from an EMBL/GenBank/DDBJ whole genome shotgun (WGS) entry which is preliminary data.</text>
</comment>
<accession>E6PQE7</accession>
<proteinExistence type="predicted"/>
<sequence>MLCGLDAFTPDARYFANLATLKQAAFHQSPCGSRIAHCIIRLVACTTGRRMQLCPACNPPVVA</sequence>
<gene>
    <name evidence="1" type="ORF">CARN2_2623</name>
</gene>
<dbReference type="EMBL" id="CABM01000042">
    <property type="protein sequence ID" value="CBH97151.1"/>
    <property type="molecule type" value="Genomic_DNA"/>
</dbReference>